<dbReference type="VEuPathDB" id="FungiDB:B9J08_005451"/>
<dbReference type="Pfam" id="PF03909">
    <property type="entry name" value="BSD"/>
    <property type="match status" value="1"/>
</dbReference>
<dbReference type="VEuPathDB" id="FungiDB:CJI97_005534"/>
<organism evidence="3 4">
    <name type="scientific">Candidozyma auris</name>
    <name type="common">Yeast</name>
    <name type="synonym">Candida auris</name>
    <dbReference type="NCBI Taxonomy" id="498019"/>
    <lineage>
        <taxon>Eukaryota</taxon>
        <taxon>Fungi</taxon>
        <taxon>Dikarya</taxon>
        <taxon>Ascomycota</taxon>
        <taxon>Saccharomycotina</taxon>
        <taxon>Pichiomycetes</taxon>
        <taxon>Metschnikowiaceae</taxon>
        <taxon>Candidozyma</taxon>
    </lineage>
</organism>
<dbReference type="VEuPathDB" id="FungiDB:CJJ09_003891"/>
<dbReference type="VEuPathDB" id="FungiDB:CJJ07_002966"/>
<feature type="domain" description="BSD" evidence="2">
    <location>
        <begin position="219"/>
        <end position="272"/>
    </location>
</feature>
<dbReference type="VEuPathDB" id="FungiDB:CJI96_0004777"/>
<evidence type="ECO:0000259" key="2">
    <source>
        <dbReference type="PROSITE" id="PS50858"/>
    </source>
</evidence>
<dbReference type="GO" id="GO:0005737">
    <property type="term" value="C:cytoplasm"/>
    <property type="evidence" value="ECO:0007669"/>
    <property type="project" value="TreeGrafter"/>
</dbReference>
<reference evidence="4" key="1">
    <citation type="journal article" date="2015" name="BMC Genomics">
        <title>Draft genome of a commonly misdiagnosed multidrug resistant pathogen Candida auris.</title>
        <authorList>
            <person name="Chatterjee S."/>
            <person name="Alampalli S.V."/>
            <person name="Nageshan R.K."/>
            <person name="Chettiar S.T."/>
            <person name="Joshi S."/>
            <person name="Tatu U.S."/>
        </authorList>
    </citation>
    <scope>NUCLEOTIDE SEQUENCE [LARGE SCALE GENOMIC DNA]</scope>
    <source>
        <strain evidence="4">6684</strain>
    </source>
</reference>
<evidence type="ECO:0000313" key="3">
    <source>
        <dbReference type="EMBL" id="KND96876.1"/>
    </source>
</evidence>
<evidence type="ECO:0000256" key="1">
    <source>
        <dbReference type="SAM" id="MobiDB-lite"/>
    </source>
</evidence>
<dbReference type="AlphaFoldDB" id="A0A0L0NRV7"/>
<feature type="region of interest" description="Disordered" evidence="1">
    <location>
        <begin position="166"/>
        <end position="185"/>
    </location>
</feature>
<sequence length="327" mass="37519">MDLADPIFAQENPSENQKQNVKDEKTEEAIQHLEEEIDQAYSSIETKFQALWTNALKNAHEIQEKLKLDEKKAALMAQLNTAKENINNSTIVKDNIQSVDAQLKELGEQVKGIEKKFDLSTLSNQANSALDTIDSGLEYVEKQAGKYVSQFSSFFSSIVSVEPQQEQEAAKNKKESETLFTNPKFPGGSYGSTRFDSELFKLHTSEAPLLDDSKDDKAEKEKFDVESKTSEIAELLKKYPDTLEKLMNKLVPVEISYDTFWYRYFKLEEDIKESEQKRKELLAKKDKSSSLADDEEEEDDDEEFTWDDDDDEDDDVVKVERVQSEKD</sequence>
<evidence type="ECO:0000313" key="4">
    <source>
        <dbReference type="Proteomes" id="UP000037122"/>
    </source>
</evidence>
<dbReference type="SMART" id="SM00751">
    <property type="entry name" value="BSD"/>
    <property type="match status" value="1"/>
</dbReference>
<protein>
    <recommendedName>
        <fullName evidence="2">BSD domain-containing protein</fullName>
    </recommendedName>
</protein>
<dbReference type="VEuPathDB" id="FungiDB:QG37_06746"/>
<dbReference type="Proteomes" id="UP000037122">
    <property type="component" value="Unassembled WGS sequence"/>
</dbReference>
<dbReference type="InterPro" id="IPR035925">
    <property type="entry name" value="BSD_dom_sf"/>
</dbReference>
<proteinExistence type="predicted"/>
<feature type="region of interest" description="Disordered" evidence="1">
    <location>
        <begin position="1"/>
        <end position="27"/>
    </location>
</feature>
<name>A0A0L0NRV7_CANAR</name>
<gene>
    <name evidence="3" type="ORF">QG37_06746</name>
</gene>
<dbReference type="Gene3D" id="1.10.3970.10">
    <property type="entry name" value="BSD domain"/>
    <property type="match status" value="1"/>
</dbReference>
<comment type="caution">
    <text evidence="3">The sequence shown here is derived from an EMBL/GenBank/DDBJ whole genome shotgun (WGS) entry which is preliminary data.</text>
</comment>
<feature type="compositionally biased region" description="Basic and acidic residues" evidence="1">
    <location>
        <begin position="278"/>
        <end position="288"/>
    </location>
</feature>
<feature type="region of interest" description="Disordered" evidence="1">
    <location>
        <begin position="278"/>
        <end position="315"/>
    </location>
</feature>
<dbReference type="InterPro" id="IPR051494">
    <property type="entry name" value="BSD_domain-containing"/>
</dbReference>
<dbReference type="PANTHER" id="PTHR16019:SF5">
    <property type="entry name" value="BSD DOMAIN-CONTAINING PROTEIN 1"/>
    <property type="match status" value="1"/>
</dbReference>
<accession>A0A0L0NRV7</accession>
<dbReference type="PANTHER" id="PTHR16019">
    <property type="entry name" value="SYNAPSE-ASSOCIATED PROTEIN"/>
    <property type="match status" value="1"/>
</dbReference>
<dbReference type="EMBL" id="LGST01000048">
    <property type="protein sequence ID" value="KND96876.1"/>
    <property type="molecule type" value="Genomic_DNA"/>
</dbReference>
<dbReference type="SUPFAM" id="SSF140383">
    <property type="entry name" value="BSD domain-like"/>
    <property type="match status" value="1"/>
</dbReference>
<dbReference type="InterPro" id="IPR005607">
    <property type="entry name" value="BSD_dom"/>
</dbReference>
<feature type="compositionally biased region" description="Basic and acidic residues" evidence="1">
    <location>
        <begin position="168"/>
        <end position="177"/>
    </location>
</feature>
<dbReference type="PROSITE" id="PS50858">
    <property type="entry name" value="BSD"/>
    <property type="match status" value="1"/>
</dbReference>
<feature type="compositionally biased region" description="Acidic residues" evidence="1">
    <location>
        <begin position="292"/>
        <end position="315"/>
    </location>
</feature>